<dbReference type="GeneID" id="56438592"/>
<reference evidence="2 3" key="1">
    <citation type="journal article" date="2010" name="PLoS ONE">
        <title>The complete genome sequence of the pathogenic intestinal spirochete Brachyspira pilosicoli and comparison with other Brachyspira genomes.</title>
        <authorList>
            <person name="Wanchanthuek P."/>
            <person name="Bellgard M.I."/>
            <person name="La T."/>
            <person name="Ryan K."/>
            <person name="Moolhuijzen P."/>
            <person name="Chapman B."/>
            <person name="Black M."/>
            <person name="Schibeci D."/>
            <person name="Hunter A."/>
            <person name="Barrero R."/>
            <person name="Phillips N.D."/>
            <person name="Hampson D.J."/>
        </authorList>
    </citation>
    <scope>NUCLEOTIDE SEQUENCE [LARGE SCALE GENOMIC DNA]</scope>
    <source>
        <strain evidence="3">ATCC BAA-1826 / 95/1000</strain>
    </source>
</reference>
<evidence type="ECO:0000256" key="1">
    <source>
        <dbReference type="SAM" id="MobiDB-lite"/>
    </source>
</evidence>
<protein>
    <submittedName>
        <fullName evidence="2">Glycosyltransferase</fullName>
    </submittedName>
</protein>
<dbReference type="RefSeq" id="WP_013242966.1">
    <property type="nucleotide sequence ID" value="NC_014330.1"/>
</dbReference>
<dbReference type="eggNOG" id="COG1035">
    <property type="taxonomic scope" value="Bacteria"/>
</dbReference>
<keyword evidence="2" id="KW-0808">Transferase</keyword>
<feature type="compositionally biased region" description="Basic and acidic residues" evidence="1">
    <location>
        <begin position="407"/>
        <end position="420"/>
    </location>
</feature>
<dbReference type="AlphaFoldDB" id="D8IFW4"/>
<dbReference type="InParanoid" id="D8IFW4"/>
<evidence type="ECO:0000313" key="2">
    <source>
        <dbReference type="EMBL" id="ADK30011.1"/>
    </source>
</evidence>
<dbReference type="STRING" id="759914.BP951000_0002"/>
<dbReference type="KEGG" id="bpo:BP951000_0002"/>
<sequence length="427" mass="51856">MTKEENIKFREELIKKQFKSSLGYELNLDNPKTFNEKIQWLKLYNHDPLITKCADKYLAREYIKEKIGEEYLIPLLGVWDKVEDIDFNSLPNQFVLKVNWGWGQNIIVKDKTKLDIEEVRNKLNNWLEPLSNHYYYNFEWSYKNMKPKIICEKYIEQLDGQVYDYKVFCFNGKPKYIGVHLYRYTNHSRCIFDTKWNKIIGLMTGQNKLYRENIEKPENLELILKLSEKLSLVFFHVRVDWYIIEKKIYIGELTFYHGNGVEQFSIPEWDYKWGQLLELPKEKKIEYDVLDRDTLIQQAVLLEPISVEYKKLQELIREKDLVINEKNDEIIYIHKNKNKEINDMKLNSHWFNFLTLFAISNNDEYIRIILFGIKFIFRVNENSINKVAWWIPVKKWRERFRAKFKIRPDQTRPDQTRPDQTRPNNNM</sequence>
<feature type="region of interest" description="Disordered" evidence="1">
    <location>
        <begin position="407"/>
        <end position="427"/>
    </location>
</feature>
<dbReference type="Proteomes" id="UP000000332">
    <property type="component" value="Chromosome"/>
</dbReference>
<dbReference type="eggNOG" id="COG3307">
    <property type="taxonomic scope" value="Bacteria"/>
</dbReference>
<dbReference type="Pfam" id="PF14305">
    <property type="entry name" value="ATPgrasp_TupA"/>
    <property type="match status" value="1"/>
</dbReference>
<dbReference type="InterPro" id="IPR029465">
    <property type="entry name" value="ATPgrasp_TupA"/>
</dbReference>
<accession>D8IFW4</accession>
<organism evidence="2 3">
    <name type="scientific">Brachyspira pilosicoli (strain ATCC BAA-1826 / 95/1000)</name>
    <dbReference type="NCBI Taxonomy" id="759914"/>
    <lineage>
        <taxon>Bacteria</taxon>
        <taxon>Pseudomonadati</taxon>
        <taxon>Spirochaetota</taxon>
        <taxon>Spirochaetia</taxon>
        <taxon>Brachyspirales</taxon>
        <taxon>Brachyspiraceae</taxon>
        <taxon>Brachyspira</taxon>
    </lineage>
</organism>
<dbReference type="HOGENOM" id="CLU_642017_0_0_12"/>
<keyword evidence="3" id="KW-1185">Reference proteome</keyword>
<name>D8IFW4_BRAP9</name>
<dbReference type="GO" id="GO:0016740">
    <property type="term" value="F:transferase activity"/>
    <property type="evidence" value="ECO:0007669"/>
    <property type="project" value="UniProtKB-KW"/>
</dbReference>
<proteinExistence type="predicted"/>
<dbReference type="EMBL" id="CP002025">
    <property type="protein sequence ID" value="ADK30011.1"/>
    <property type="molecule type" value="Genomic_DNA"/>
</dbReference>
<gene>
    <name evidence="2" type="ordered locus">BP951000_0002</name>
</gene>
<evidence type="ECO:0000313" key="3">
    <source>
        <dbReference type="Proteomes" id="UP000000332"/>
    </source>
</evidence>